<dbReference type="EMBL" id="ADFP01000031">
    <property type="protein sequence ID" value="EFB91540.1"/>
    <property type="molecule type" value="Genomic_DNA"/>
</dbReference>
<evidence type="ECO:0008006" key="3">
    <source>
        <dbReference type="Google" id="ProtNLM"/>
    </source>
</evidence>
<protein>
    <recommendedName>
        <fullName evidence="3">Phage Tail Protein X</fullName>
    </recommendedName>
</protein>
<reference evidence="1 2" key="1">
    <citation type="submission" date="2009-12" db="EMBL/GenBank/DDBJ databases">
        <authorList>
            <person name="Shrivastava S."/>
            <person name="Madupu R."/>
            <person name="Durkin A.S."/>
            <person name="Torralba M."/>
            <person name="Methe B."/>
            <person name="Sutton G.G."/>
            <person name="Strausberg R.L."/>
            <person name="Nelson K.E."/>
        </authorList>
    </citation>
    <scope>NUCLEOTIDE SEQUENCE [LARGE SCALE GENOMIC DNA]</scope>
    <source>
        <strain evidence="1 2">W5455</strain>
    </source>
</reference>
<gene>
    <name evidence="1" type="ORF">HMPREF7215_2801</name>
</gene>
<dbReference type="Proteomes" id="UP000006462">
    <property type="component" value="Unassembled WGS sequence"/>
</dbReference>
<comment type="caution">
    <text evidence="1">The sequence shown here is derived from an EMBL/GenBank/DDBJ whole genome shotgun (WGS) entry which is preliminary data.</text>
</comment>
<evidence type="ECO:0000313" key="1">
    <source>
        <dbReference type="EMBL" id="EFB91540.1"/>
    </source>
</evidence>
<name>A0ABM9ZX55_9BACT</name>
<dbReference type="InterPro" id="IPR008861">
    <property type="entry name" value="GpX-like"/>
</dbReference>
<evidence type="ECO:0000313" key="2">
    <source>
        <dbReference type="Proteomes" id="UP000006462"/>
    </source>
</evidence>
<organism evidence="1 2">
    <name type="scientific">Pyramidobacter piscolens W5455</name>
    <dbReference type="NCBI Taxonomy" id="352165"/>
    <lineage>
        <taxon>Bacteria</taxon>
        <taxon>Thermotogati</taxon>
        <taxon>Synergistota</taxon>
        <taxon>Synergistia</taxon>
        <taxon>Synergistales</taxon>
        <taxon>Dethiosulfovibrionaceae</taxon>
        <taxon>Pyramidobacter</taxon>
    </lineage>
</organism>
<dbReference type="Pfam" id="PF05489">
    <property type="entry name" value="Phage_tail_X"/>
    <property type="match status" value="1"/>
</dbReference>
<sequence length="90" mass="9830">MIIRKAAPVPGAAFSMDFERGEPMATITTIQGDAWDKLAKRAWGDEKLMDLLIQANPAHNATAVFSAGVTLAVPESERRARSAPPPWRKE</sequence>
<accession>A0ABM9ZX55</accession>
<keyword evidence="2" id="KW-1185">Reference proteome</keyword>
<proteinExistence type="predicted"/>